<gene>
    <name evidence="2" type="ORF">DI598_04910</name>
</gene>
<name>A0A2W5F5M1_9SPHI</name>
<evidence type="ECO:0000256" key="1">
    <source>
        <dbReference type="SAM" id="MobiDB-lite"/>
    </source>
</evidence>
<organism evidence="2 3">
    <name type="scientific">Pseudopedobacter saltans</name>
    <dbReference type="NCBI Taxonomy" id="151895"/>
    <lineage>
        <taxon>Bacteria</taxon>
        <taxon>Pseudomonadati</taxon>
        <taxon>Bacteroidota</taxon>
        <taxon>Sphingobacteriia</taxon>
        <taxon>Sphingobacteriales</taxon>
        <taxon>Sphingobacteriaceae</taxon>
        <taxon>Pseudopedobacter</taxon>
    </lineage>
</organism>
<dbReference type="Proteomes" id="UP000249645">
    <property type="component" value="Unassembled WGS sequence"/>
</dbReference>
<protein>
    <submittedName>
        <fullName evidence="2">Uncharacterized protein</fullName>
    </submittedName>
</protein>
<proteinExistence type="predicted"/>
<dbReference type="AlphaFoldDB" id="A0A2W5F5M1"/>
<dbReference type="Pfam" id="PF19891">
    <property type="entry name" value="DUF6364"/>
    <property type="match status" value="1"/>
</dbReference>
<dbReference type="InterPro" id="IPR045944">
    <property type="entry name" value="DUF6364"/>
</dbReference>
<evidence type="ECO:0000313" key="2">
    <source>
        <dbReference type="EMBL" id="PZP50718.1"/>
    </source>
</evidence>
<feature type="region of interest" description="Disordered" evidence="1">
    <location>
        <begin position="64"/>
        <end position="84"/>
    </location>
</feature>
<dbReference type="EMBL" id="QFOI01000056">
    <property type="protein sequence ID" value="PZP50718.1"/>
    <property type="molecule type" value="Genomic_DNA"/>
</dbReference>
<reference evidence="2 3" key="1">
    <citation type="submission" date="2017-11" db="EMBL/GenBank/DDBJ databases">
        <title>Infants hospitalized years apart are colonized by the same room-sourced microbial strains.</title>
        <authorList>
            <person name="Brooks B."/>
            <person name="Olm M.R."/>
            <person name="Firek B.A."/>
            <person name="Baker R."/>
            <person name="Thomas B.C."/>
            <person name="Morowitz M.J."/>
            <person name="Banfield J.F."/>
        </authorList>
    </citation>
    <scope>NUCLEOTIDE SEQUENCE [LARGE SCALE GENOMIC DNA]</scope>
    <source>
        <strain evidence="2">S2_009_000_R2_76</strain>
    </source>
</reference>
<accession>A0A2W5F5M1</accession>
<comment type="caution">
    <text evidence="2">The sequence shown here is derived from an EMBL/GenBank/DDBJ whole genome shotgun (WGS) entry which is preliminary data.</text>
</comment>
<sequence length="84" mass="9920">MDAKITLAFDENVITKAKKFAENNNISLSRLTEYIFRKITSGDYNNLEDLPIADWVHTIAEGDTEYHHKTKSRQETKKEYRERK</sequence>
<evidence type="ECO:0000313" key="3">
    <source>
        <dbReference type="Proteomes" id="UP000249645"/>
    </source>
</evidence>